<protein>
    <submittedName>
        <fullName evidence="1">Aldose 1-epimerase</fullName>
    </submittedName>
</protein>
<dbReference type="InterPro" id="IPR011013">
    <property type="entry name" value="Gal_mutarotase_sf_dom"/>
</dbReference>
<dbReference type="InterPro" id="IPR008183">
    <property type="entry name" value="Aldose_1/G6P_1-epimerase"/>
</dbReference>
<dbReference type="InterPro" id="IPR014718">
    <property type="entry name" value="GH-type_carb-bd"/>
</dbReference>
<dbReference type="OrthoDB" id="4739604at2"/>
<dbReference type="AlphaFoldDB" id="C0W1A7"/>
<dbReference type="GO" id="GO:0005975">
    <property type="term" value="P:carbohydrate metabolic process"/>
    <property type="evidence" value="ECO:0007669"/>
    <property type="project" value="InterPro"/>
</dbReference>
<name>C0W1A7_9ACTO</name>
<dbReference type="EMBL" id="ACFG01000032">
    <property type="protein sequence ID" value="EEH63596.1"/>
    <property type="molecule type" value="Genomic_DNA"/>
</dbReference>
<proteinExistence type="predicted"/>
<evidence type="ECO:0000313" key="1">
    <source>
        <dbReference type="EMBL" id="EEH63596.1"/>
    </source>
</evidence>
<comment type="caution">
    <text evidence="1">The sequence shown here is derived from an EMBL/GenBank/DDBJ whole genome shotgun (WGS) entry which is preliminary data.</text>
</comment>
<dbReference type="SUPFAM" id="SSF74650">
    <property type="entry name" value="Galactose mutarotase-like"/>
    <property type="match status" value="1"/>
</dbReference>
<organism evidence="1 2">
    <name type="scientific">Gleimia coleocanis DSM 15436</name>
    <dbReference type="NCBI Taxonomy" id="525245"/>
    <lineage>
        <taxon>Bacteria</taxon>
        <taxon>Bacillati</taxon>
        <taxon>Actinomycetota</taxon>
        <taxon>Actinomycetes</taxon>
        <taxon>Actinomycetales</taxon>
        <taxon>Actinomycetaceae</taxon>
        <taxon>Gleimia</taxon>
    </lineage>
</organism>
<dbReference type="RefSeq" id="WP_006546367.1">
    <property type="nucleotide sequence ID" value="NZ_DS999541.1"/>
</dbReference>
<dbReference type="GO" id="GO:0030246">
    <property type="term" value="F:carbohydrate binding"/>
    <property type="evidence" value="ECO:0007669"/>
    <property type="project" value="InterPro"/>
</dbReference>
<dbReference type="Pfam" id="PF01263">
    <property type="entry name" value="Aldose_epim"/>
    <property type="match status" value="1"/>
</dbReference>
<dbReference type="GO" id="GO:0016853">
    <property type="term" value="F:isomerase activity"/>
    <property type="evidence" value="ECO:0007669"/>
    <property type="project" value="InterPro"/>
</dbReference>
<evidence type="ECO:0000313" key="2">
    <source>
        <dbReference type="Proteomes" id="UP000010301"/>
    </source>
</evidence>
<dbReference type="HOGENOM" id="CLU_052486_1_0_11"/>
<dbReference type="eggNOG" id="COG2017">
    <property type="taxonomic scope" value="Bacteria"/>
</dbReference>
<dbReference type="Gene3D" id="2.70.98.10">
    <property type="match status" value="1"/>
</dbReference>
<sequence>MSDALTYIDITLKDSHARICTRGGIVTEWVVPSRTGDFNLIDGYASDSELLEGNGCRSSVLAPWSNRVQQATYTWQGNTVRLGDGPSGKPEALHGLVLDAEFTVEAHEEDYVSLATVVRDAHYPVPFEVRADYTLSEAGGVYELNLTLTATNLGVEAAPFGLGWHPYIRYEGAKSDAELIVEARTRVEVDEDLIPLAGEAAFTDLAEVEASDSLAFIDELSQVWLGNLADLDTAFTDLTVEETNGTVGATLFHGSGARTDIVATSNAGVSRGVGILHFFTGEPLAHRPAESLAMEFCQFMTNAFNRAECAEALRVLPGEKQEMSVSLLHAADPDSLEAFVESEVEFYTDSMPLLEAENNG</sequence>
<reference evidence="1 2" key="1">
    <citation type="submission" date="2009-01" db="EMBL/GenBank/DDBJ databases">
        <authorList>
            <person name="Qin X."/>
            <person name="Bachman B."/>
            <person name="Battles P."/>
            <person name="Bell A."/>
            <person name="Bess C."/>
            <person name="Bickham C."/>
            <person name="Chaboub L."/>
            <person name="Chen D."/>
            <person name="Coyle M."/>
            <person name="Deiros D.R."/>
            <person name="Dinh H."/>
            <person name="Forbes L."/>
            <person name="Fowler G."/>
            <person name="Francisco L."/>
            <person name="Fu Q."/>
            <person name="Gubbala S."/>
            <person name="Hale W."/>
            <person name="Han Y."/>
            <person name="Hemphill L."/>
            <person name="Highlander S.K."/>
            <person name="Hirani K."/>
            <person name="Hogues M."/>
            <person name="Jackson L."/>
            <person name="Jakkamsetti A."/>
            <person name="Javaid M."/>
            <person name="Jiang H."/>
            <person name="Korchina V."/>
            <person name="Kovar C."/>
            <person name="Lara F."/>
            <person name="Lee S."/>
            <person name="Mata R."/>
            <person name="Mathew T."/>
            <person name="Moen C."/>
            <person name="Morales K."/>
            <person name="Munidasa M."/>
            <person name="Nazareth L."/>
            <person name="Ngo R."/>
            <person name="Nguyen L."/>
            <person name="Okwuonu G."/>
            <person name="Ongeri F."/>
            <person name="Patil S."/>
            <person name="Petrosino J."/>
            <person name="Pham C."/>
            <person name="Pham P."/>
            <person name="Pu L.-L."/>
            <person name="Puazo M."/>
            <person name="Raj R."/>
            <person name="Reid J."/>
            <person name="Rouhana J."/>
            <person name="Saada N."/>
            <person name="Shang Y."/>
            <person name="Simmons D."/>
            <person name="Thornton R."/>
            <person name="Warren J."/>
            <person name="Weissenberger G."/>
            <person name="Zhang J."/>
            <person name="Zhang L."/>
            <person name="Zhou C."/>
            <person name="Zhu D."/>
            <person name="Muzny D."/>
            <person name="Worley K."/>
            <person name="Gibbs R."/>
        </authorList>
    </citation>
    <scope>NUCLEOTIDE SEQUENCE [LARGE SCALE GENOMIC DNA]</scope>
    <source>
        <strain evidence="1 2">DSM 15436</strain>
    </source>
</reference>
<gene>
    <name evidence="1" type="ORF">HMPREF0044_1197</name>
</gene>
<accession>C0W1A7</accession>
<dbReference type="STRING" id="525245.HMPREF0044_1197"/>
<keyword evidence="2" id="KW-1185">Reference proteome</keyword>
<dbReference type="Proteomes" id="UP000010301">
    <property type="component" value="Unassembled WGS sequence"/>
</dbReference>